<protein>
    <recommendedName>
        <fullName evidence="4">Integral membrane protein</fullName>
    </recommendedName>
</protein>
<keyword evidence="1" id="KW-1133">Transmembrane helix</keyword>
<evidence type="ECO:0000313" key="3">
    <source>
        <dbReference type="Proteomes" id="UP000279284"/>
    </source>
</evidence>
<keyword evidence="1" id="KW-0812">Transmembrane</keyword>
<sequence>MKNYKLLDYVLNFLLLVLIFAIFFLIKNNIDFLKLIRMLQPLFWLLTLYCSMVFYFYWYLIEVKLKEREERCLDNLSSKKKKYRILGVVFGVLLLLSILFSS</sequence>
<organism evidence="2 3">
    <name type="scientific">Neisseria canis</name>
    <dbReference type="NCBI Taxonomy" id="493"/>
    <lineage>
        <taxon>Bacteria</taxon>
        <taxon>Pseudomonadati</taxon>
        <taxon>Pseudomonadota</taxon>
        <taxon>Betaproteobacteria</taxon>
        <taxon>Neisseriales</taxon>
        <taxon>Neisseriaceae</taxon>
        <taxon>Neisseria</taxon>
    </lineage>
</organism>
<dbReference type="Proteomes" id="UP000279284">
    <property type="component" value="Chromosome"/>
</dbReference>
<proteinExistence type="predicted"/>
<evidence type="ECO:0000313" key="2">
    <source>
        <dbReference type="EMBL" id="VEF00533.1"/>
    </source>
</evidence>
<feature type="transmembrane region" description="Helical" evidence="1">
    <location>
        <begin position="82"/>
        <end position="100"/>
    </location>
</feature>
<dbReference type="KEGG" id="nci:NCTC10296_00903"/>
<gene>
    <name evidence="2" type="ORF">NCTC10296_00903</name>
</gene>
<evidence type="ECO:0000256" key="1">
    <source>
        <dbReference type="SAM" id="Phobius"/>
    </source>
</evidence>
<name>A0A3S4SLF6_9NEIS</name>
<dbReference type="RefSeq" id="WP_126326614.1">
    <property type="nucleotide sequence ID" value="NZ_CAUJPY010000038.1"/>
</dbReference>
<accession>A0A3S4SLF6</accession>
<feature type="transmembrane region" description="Helical" evidence="1">
    <location>
        <begin position="38"/>
        <end position="61"/>
    </location>
</feature>
<dbReference type="EMBL" id="LR134313">
    <property type="protein sequence ID" value="VEF00533.1"/>
    <property type="molecule type" value="Genomic_DNA"/>
</dbReference>
<evidence type="ECO:0008006" key="4">
    <source>
        <dbReference type="Google" id="ProtNLM"/>
    </source>
</evidence>
<keyword evidence="3" id="KW-1185">Reference proteome</keyword>
<reference evidence="2 3" key="1">
    <citation type="submission" date="2018-12" db="EMBL/GenBank/DDBJ databases">
        <authorList>
            <consortium name="Pathogen Informatics"/>
        </authorList>
    </citation>
    <scope>NUCLEOTIDE SEQUENCE [LARGE SCALE GENOMIC DNA]</scope>
    <source>
        <strain evidence="2 3">NCTC10296</strain>
    </source>
</reference>
<feature type="transmembrane region" description="Helical" evidence="1">
    <location>
        <begin position="7"/>
        <end position="26"/>
    </location>
</feature>
<keyword evidence="1" id="KW-0472">Membrane</keyword>
<dbReference type="AlphaFoldDB" id="A0A3S4SLF6"/>